<keyword evidence="2" id="KW-1185">Reference proteome</keyword>
<reference evidence="1 2" key="1">
    <citation type="journal article" date="2017" name="Gigascience">
        <title>Genome sequence of the small brown planthopper, Laodelphax striatellus.</title>
        <authorList>
            <person name="Zhu J."/>
            <person name="Jiang F."/>
            <person name="Wang X."/>
            <person name="Yang P."/>
            <person name="Bao Y."/>
            <person name="Zhao W."/>
            <person name="Wang W."/>
            <person name="Lu H."/>
            <person name="Wang Q."/>
            <person name="Cui N."/>
            <person name="Li J."/>
            <person name="Chen X."/>
            <person name="Luo L."/>
            <person name="Yu J."/>
            <person name="Kang L."/>
            <person name="Cui F."/>
        </authorList>
    </citation>
    <scope>NUCLEOTIDE SEQUENCE [LARGE SCALE GENOMIC DNA]</scope>
    <source>
        <strain evidence="1">Lst14</strain>
    </source>
</reference>
<evidence type="ECO:0000313" key="2">
    <source>
        <dbReference type="Proteomes" id="UP000291343"/>
    </source>
</evidence>
<evidence type="ECO:0000313" key="1">
    <source>
        <dbReference type="EMBL" id="RZF31923.1"/>
    </source>
</evidence>
<dbReference type="SMR" id="A0A482WEE3"/>
<comment type="caution">
    <text evidence="1">The sequence shown here is derived from an EMBL/GenBank/DDBJ whole genome shotgun (WGS) entry which is preliminary data.</text>
</comment>
<gene>
    <name evidence="1" type="ORF">LSTR_LSTR011520</name>
</gene>
<name>A0A482WEE3_LAOST</name>
<dbReference type="InParanoid" id="A0A482WEE3"/>
<proteinExistence type="predicted"/>
<dbReference type="OrthoDB" id="424543at2759"/>
<organism evidence="1 2">
    <name type="scientific">Laodelphax striatellus</name>
    <name type="common">Small brown planthopper</name>
    <name type="synonym">Delphax striatella</name>
    <dbReference type="NCBI Taxonomy" id="195883"/>
    <lineage>
        <taxon>Eukaryota</taxon>
        <taxon>Metazoa</taxon>
        <taxon>Ecdysozoa</taxon>
        <taxon>Arthropoda</taxon>
        <taxon>Hexapoda</taxon>
        <taxon>Insecta</taxon>
        <taxon>Pterygota</taxon>
        <taxon>Neoptera</taxon>
        <taxon>Paraneoptera</taxon>
        <taxon>Hemiptera</taxon>
        <taxon>Auchenorrhyncha</taxon>
        <taxon>Fulgoroidea</taxon>
        <taxon>Delphacidae</taxon>
        <taxon>Criomorphinae</taxon>
        <taxon>Laodelphax</taxon>
    </lineage>
</organism>
<dbReference type="Proteomes" id="UP000291343">
    <property type="component" value="Unassembled WGS sequence"/>
</dbReference>
<sequence length="70" mass="8259">MSDLSIRRTAPVGQRVQDLVLDGVRGRGRPKMRWKDKIAADMQENGWRREEALDRVLWRSRLQTKRSDPI</sequence>
<dbReference type="AlphaFoldDB" id="A0A482WEE3"/>
<protein>
    <submittedName>
        <fullName evidence="1">Uncharacterized protein</fullName>
    </submittedName>
</protein>
<accession>A0A482WEE3</accession>
<dbReference type="EMBL" id="QKKF02037835">
    <property type="protein sequence ID" value="RZF31923.1"/>
    <property type="molecule type" value="Genomic_DNA"/>
</dbReference>